<dbReference type="OMA" id="WILFFRI"/>
<evidence type="ECO:0000313" key="3">
    <source>
        <dbReference type="Proteomes" id="UP000008493"/>
    </source>
</evidence>
<dbReference type="InterPro" id="IPR036282">
    <property type="entry name" value="Glutathione-S-Trfase_C_sf"/>
</dbReference>
<proteinExistence type="predicted"/>
<dbReference type="HOGENOM" id="CLU_011226_4_0_1"/>
<dbReference type="InterPro" id="IPR036249">
    <property type="entry name" value="Thioredoxin-like_sf"/>
</dbReference>
<dbReference type="KEGG" id="abp:AGABI1DRAFT78843"/>
<dbReference type="GeneID" id="18831541"/>
<dbReference type="PANTHER" id="PTHR43968">
    <property type="match status" value="1"/>
</dbReference>
<dbReference type="Gene3D" id="1.20.1050.10">
    <property type="match status" value="1"/>
</dbReference>
<sequence>MITFYDLTRKSPHAPWSPNPFKTRLALNYKKLPYRTVNLEYPELESEFKKIGIPPSSTWADGRPLYSSPSIFDDSTNTGVSDSYKIAQYLDKTYPDTPKLFPPGTEALQAAFYAQYNPLIFGAIFQMLLPGVVRILNPPSVEYFNRTRAEIFGKPPAELEPKGQDRVEAWTKVEAAYDKLYGWLSESTGPYFMGDTITFVDLTVAGMIYGMEVIFGKDSKEFRDLMTWNNGRWAEFRKSLEQYA</sequence>
<dbReference type="EMBL" id="JH971403">
    <property type="protein sequence ID" value="EKM76379.1"/>
    <property type="molecule type" value="Genomic_DNA"/>
</dbReference>
<reference evidence="3" key="1">
    <citation type="journal article" date="2012" name="Proc. Natl. Acad. Sci. U.S.A.">
        <title>Genome sequence of the button mushroom Agaricus bisporus reveals mechanisms governing adaptation to a humic-rich ecological niche.</title>
        <authorList>
            <person name="Morin E."/>
            <person name="Kohler A."/>
            <person name="Baker A.R."/>
            <person name="Foulongne-Oriol M."/>
            <person name="Lombard V."/>
            <person name="Nagy L.G."/>
            <person name="Ohm R.A."/>
            <person name="Patyshakuliyeva A."/>
            <person name="Brun A."/>
            <person name="Aerts A.L."/>
            <person name="Bailey A.M."/>
            <person name="Billette C."/>
            <person name="Coutinho P.M."/>
            <person name="Deakin G."/>
            <person name="Doddapaneni H."/>
            <person name="Floudas D."/>
            <person name="Grimwood J."/>
            <person name="Hilden K."/>
            <person name="Kuees U."/>
            <person name="LaButti K.M."/>
            <person name="Lapidus A."/>
            <person name="Lindquist E.A."/>
            <person name="Lucas S.M."/>
            <person name="Murat C."/>
            <person name="Riley R.W."/>
            <person name="Salamov A.A."/>
            <person name="Schmutz J."/>
            <person name="Subramanian V."/>
            <person name="Woesten H.A.B."/>
            <person name="Xu J."/>
            <person name="Eastwood D.C."/>
            <person name="Foster G.D."/>
            <person name="Sonnenberg A.S."/>
            <person name="Cullen D."/>
            <person name="de Vries R.P."/>
            <person name="Lundell T."/>
            <person name="Hibbett D.S."/>
            <person name="Henrissat B."/>
            <person name="Burton K.S."/>
            <person name="Kerrigan R.W."/>
            <person name="Challen M.P."/>
            <person name="Grigoriev I.V."/>
            <person name="Martin F."/>
        </authorList>
    </citation>
    <scope>NUCLEOTIDE SEQUENCE [LARGE SCALE GENOMIC DNA]</scope>
    <source>
        <strain evidence="3">JB137-S8 / ATCC MYA-4627 / FGSC 10392</strain>
    </source>
</reference>
<dbReference type="InterPro" id="IPR050983">
    <property type="entry name" value="GST_Omega/HSP26"/>
</dbReference>
<dbReference type="Pfam" id="PF13409">
    <property type="entry name" value="GST_N_2"/>
    <property type="match status" value="1"/>
</dbReference>
<feature type="domain" description="GST N-terminal" evidence="1">
    <location>
        <begin position="7"/>
        <end position="98"/>
    </location>
</feature>
<dbReference type="OrthoDB" id="4951845at2759"/>
<protein>
    <recommendedName>
        <fullName evidence="1">GST N-terminal domain-containing protein</fullName>
    </recommendedName>
</protein>
<dbReference type="InterPro" id="IPR054416">
    <property type="entry name" value="GST_UstS-like_C"/>
</dbReference>
<name>K5VPH7_AGABU</name>
<dbReference type="Pfam" id="PF22041">
    <property type="entry name" value="GST_C_7"/>
    <property type="match status" value="1"/>
</dbReference>
<dbReference type="SUPFAM" id="SSF47616">
    <property type="entry name" value="GST C-terminal domain-like"/>
    <property type="match status" value="1"/>
</dbReference>
<dbReference type="RefSeq" id="XP_007333093.1">
    <property type="nucleotide sequence ID" value="XM_007333031.1"/>
</dbReference>
<accession>K5VPH7</accession>
<dbReference type="SUPFAM" id="SSF52833">
    <property type="entry name" value="Thioredoxin-like"/>
    <property type="match status" value="1"/>
</dbReference>
<dbReference type="GO" id="GO:0005737">
    <property type="term" value="C:cytoplasm"/>
    <property type="evidence" value="ECO:0007669"/>
    <property type="project" value="TreeGrafter"/>
</dbReference>
<dbReference type="InterPro" id="IPR004045">
    <property type="entry name" value="Glutathione_S-Trfase_N"/>
</dbReference>
<organism evidence="2 3">
    <name type="scientific">Agaricus bisporus var. burnettii (strain JB137-S8 / ATCC MYA-4627 / FGSC 10392)</name>
    <name type="common">White button mushroom</name>
    <dbReference type="NCBI Taxonomy" id="597362"/>
    <lineage>
        <taxon>Eukaryota</taxon>
        <taxon>Fungi</taxon>
        <taxon>Dikarya</taxon>
        <taxon>Basidiomycota</taxon>
        <taxon>Agaricomycotina</taxon>
        <taxon>Agaricomycetes</taxon>
        <taxon>Agaricomycetidae</taxon>
        <taxon>Agaricales</taxon>
        <taxon>Agaricineae</taxon>
        <taxon>Agaricaceae</taxon>
        <taxon>Agaricus</taxon>
    </lineage>
</organism>
<dbReference type="Proteomes" id="UP000008493">
    <property type="component" value="Unassembled WGS sequence"/>
</dbReference>
<dbReference type="STRING" id="597362.K5VPH7"/>
<evidence type="ECO:0000313" key="2">
    <source>
        <dbReference type="EMBL" id="EKM76379.1"/>
    </source>
</evidence>
<gene>
    <name evidence="2" type="ORF">AGABI1DRAFT_78843</name>
</gene>
<dbReference type="PROSITE" id="PS50404">
    <property type="entry name" value="GST_NTER"/>
    <property type="match status" value="1"/>
</dbReference>
<dbReference type="InParanoid" id="K5VPH7"/>
<keyword evidence="3" id="KW-1185">Reference proteome</keyword>
<evidence type="ECO:0000259" key="1">
    <source>
        <dbReference type="PROSITE" id="PS50404"/>
    </source>
</evidence>
<dbReference type="eggNOG" id="ENOG502QQN3">
    <property type="taxonomic scope" value="Eukaryota"/>
</dbReference>
<dbReference type="Gene3D" id="3.40.30.10">
    <property type="entry name" value="Glutaredoxin"/>
    <property type="match status" value="1"/>
</dbReference>
<dbReference type="PANTHER" id="PTHR43968:SF6">
    <property type="entry name" value="GLUTATHIONE S-TRANSFERASE OMEGA"/>
    <property type="match status" value="1"/>
</dbReference>
<dbReference type="AlphaFoldDB" id="K5VPH7"/>